<keyword evidence="2" id="KW-1185">Reference proteome</keyword>
<sequence length="62" mass="6721">MGTATTARIFPRIPSLWSIYSLPHKPPAVHTPPSAVRASMQLDPSVIGTFAKNLKPMGLHVE</sequence>
<reference evidence="1" key="1">
    <citation type="submission" date="2021-01" db="EMBL/GenBank/DDBJ databases">
        <title>Whole genome shotgun sequence of Demequina activiva NBRC 110675.</title>
        <authorList>
            <person name="Komaki H."/>
            <person name="Tamura T."/>
        </authorList>
    </citation>
    <scope>NUCLEOTIDE SEQUENCE</scope>
    <source>
        <strain evidence="1">NBRC 110675</strain>
    </source>
</reference>
<name>A0A919UG24_9MICO</name>
<dbReference type="EMBL" id="BONR01000001">
    <property type="protein sequence ID" value="GIG54024.1"/>
    <property type="molecule type" value="Genomic_DNA"/>
</dbReference>
<comment type="caution">
    <text evidence="1">The sequence shown here is derived from an EMBL/GenBank/DDBJ whole genome shotgun (WGS) entry which is preliminary data.</text>
</comment>
<accession>A0A919UG24</accession>
<dbReference type="Proteomes" id="UP000652354">
    <property type="component" value="Unassembled WGS sequence"/>
</dbReference>
<evidence type="ECO:0000313" key="2">
    <source>
        <dbReference type="Proteomes" id="UP000652354"/>
    </source>
</evidence>
<gene>
    <name evidence="1" type="ORF">Dac01nite_07760</name>
</gene>
<protein>
    <submittedName>
        <fullName evidence="1">Uncharacterized protein</fullName>
    </submittedName>
</protein>
<proteinExistence type="predicted"/>
<evidence type="ECO:0000313" key="1">
    <source>
        <dbReference type="EMBL" id="GIG54024.1"/>
    </source>
</evidence>
<organism evidence="1 2">
    <name type="scientific">Demequina activiva</name>
    <dbReference type="NCBI Taxonomy" id="1582364"/>
    <lineage>
        <taxon>Bacteria</taxon>
        <taxon>Bacillati</taxon>
        <taxon>Actinomycetota</taxon>
        <taxon>Actinomycetes</taxon>
        <taxon>Micrococcales</taxon>
        <taxon>Demequinaceae</taxon>
        <taxon>Demequina</taxon>
    </lineage>
</organism>
<dbReference type="AlphaFoldDB" id="A0A919UG24"/>